<dbReference type="Proteomes" id="UP001341840">
    <property type="component" value="Unassembled WGS sequence"/>
</dbReference>
<feature type="non-terminal residue" evidence="2">
    <location>
        <position position="1"/>
    </location>
</feature>
<feature type="compositionally biased region" description="Polar residues" evidence="1">
    <location>
        <begin position="112"/>
        <end position="126"/>
    </location>
</feature>
<sequence>KQVMDEAYLYGQGYTLRKPPPYQHHAPQYNAYQSNGYGDAYYGYDDPSPRYPPSQNVIEEAFQLLCQERKELLKAQKRIDNQVTTSQLSIICLMIQSANSNFNNSSIASQPLNSKDFPSQPLSNPRGSIPTLF</sequence>
<accession>A0ABU6XPX6</accession>
<keyword evidence="3" id="KW-1185">Reference proteome</keyword>
<organism evidence="2 3">
    <name type="scientific">Stylosanthes scabra</name>
    <dbReference type="NCBI Taxonomy" id="79078"/>
    <lineage>
        <taxon>Eukaryota</taxon>
        <taxon>Viridiplantae</taxon>
        <taxon>Streptophyta</taxon>
        <taxon>Embryophyta</taxon>
        <taxon>Tracheophyta</taxon>
        <taxon>Spermatophyta</taxon>
        <taxon>Magnoliopsida</taxon>
        <taxon>eudicotyledons</taxon>
        <taxon>Gunneridae</taxon>
        <taxon>Pentapetalae</taxon>
        <taxon>rosids</taxon>
        <taxon>fabids</taxon>
        <taxon>Fabales</taxon>
        <taxon>Fabaceae</taxon>
        <taxon>Papilionoideae</taxon>
        <taxon>50 kb inversion clade</taxon>
        <taxon>dalbergioids sensu lato</taxon>
        <taxon>Dalbergieae</taxon>
        <taxon>Pterocarpus clade</taxon>
        <taxon>Stylosanthes</taxon>
    </lineage>
</organism>
<comment type="caution">
    <text evidence="2">The sequence shown here is derived from an EMBL/GenBank/DDBJ whole genome shotgun (WGS) entry which is preliminary data.</text>
</comment>
<evidence type="ECO:0000313" key="3">
    <source>
        <dbReference type="Proteomes" id="UP001341840"/>
    </source>
</evidence>
<dbReference type="EMBL" id="JASCZI010212323">
    <property type="protein sequence ID" value="MED6199119.1"/>
    <property type="molecule type" value="Genomic_DNA"/>
</dbReference>
<protein>
    <submittedName>
        <fullName evidence="2">Uncharacterized protein</fullName>
    </submittedName>
</protein>
<reference evidence="2 3" key="1">
    <citation type="journal article" date="2023" name="Plants (Basel)">
        <title>Bridging the Gap: Combining Genomics and Transcriptomics Approaches to Understand Stylosanthes scabra, an Orphan Legume from the Brazilian Caatinga.</title>
        <authorList>
            <person name="Ferreira-Neto J.R.C."/>
            <person name="da Silva M.D."/>
            <person name="Binneck E."/>
            <person name="de Melo N.F."/>
            <person name="da Silva R.H."/>
            <person name="de Melo A.L.T.M."/>
            <person name="Pandolfi V."/>
            <person name="Bustamante F.O."/>
            <person name="Brasileiro-Vidal A.C."/>
            <person name="Benko-Iseppon A.M."/>
        </authorList>
    </citation>
    <scope>NUCLEOTIDE SEQUENCE [LARGE SCALE GENOMIC DNA]</scope>
    <source>
        <tissue evidence="2">Leaves</tissue>
    </source>
</reference>
<proteinExistence type="predicted"/>
<gene>
    <name evidence="2" type="ORF">PIB30_072952</name>
</gene>
<feature type="region of interest" description="Disordered" evidence="1">
    <location>
        <begin position="112"/>
        <end position="133"/>
    </location>
</feature>
<evidence type="ECO:0000256" key="1">
    <source>
        <dbReference type="SAM" id="MobiDB-lite"/>
    </source>
</evidence>
<name>A0ABU6XPX6_9FABA</name>
<evidence type="ECO:0000313" key="2">
    <source>
        <dbReference type="EMBL" id="MED6199119.1"/>
    </source>
</evidence>